<comment type="catalytic activity">
    <reaction evidence="7">
        <text>a UDP-3-O-[(3R)-3-hydroxyacyl]-alpha-D-glucosamine + a (3R)-hydroxyacyl-[ACP] = a UDP-2-N,3-O-bis[(3R)-3-hydroxyacyl]-alpha-D-glucosamine + holo-[ACP] + H(+)</text>
        <dbReference type="Rhea" id="RHEA:53836"/>
        <dbReference type="Rhea" id="RHEA-COMP:9685"/>
        <dbReference type="Rhea" id="RHEA-COMP:9945"/>
        <dbReference type="ChEBI" id="CHEBI:15378"/>
        <dbReference type="ChEBI" id="CHEBI:64479"/>
        <dbReference type="ChEBI" id="CHEBI:78827"/>
        <dbReference type="ChEBI" id="CHEBI:137740"/>
        <dbReference type="ChEBI" id="CHEBI:137748"/>
        <dbReference type="EC" id="2.3.1.191"/>
    </reaction>
</comment>
<dbReference type="InterPro" id="IPR011004">
    <property type="entry name" value="Trimer_LpxA-like_sf"/>
</dbReference>
<dbReference type="EMBL" id="CP036526">
    <property type="protein sequence ID" value="QDT13655.1"/>
    <property type="molecule type" value="Genomic_DNA"/>
</dbReference>
<name>A0A517P2P8_9BACT</name>
<sequence length="358" mass="38004">MAIQLQQLAELVGGRIVGDASVSCAGANPPDVATPDDITMLDDPSRVDVIATSQAVAVVTSEPIDQVDIVQLVVEDPHAAFSAIVAHFRPPMSVNIPGVGVDSSAQIAASASIHPTATIGAGTIVGERAVVMPGVVIKPQCRIGDDCVIHPGVMLYEYTELGDRVVLHCGTIIGAHGFGYRQQEGRHVPTAQLGYVCIESDVEVGANVTIDRGTYGATRIGEGTKIDNQVQIAHNCRIGKHNLLCSQVGIAGSCTTGDYVIMAGKVGVADHIRIGDKAILCAQAGIMHDCEAGGVYIGSPAMKQREQMQIFAVQRRLPEMRKELKSVRRDVDALTQSVETANDDQRDEQDRNEQNRAA</sequence>
<feature type="compositionally biased region" description="Basic and acidic residues" evidence="8">
    <location>
        <begin position="348"/>
        <end position="358"/>
    </location>
</feature>
<dbReference type="PANTHER" id="PTHR43378:SF2">
    <property type="entry name" value="UDP-3-O-ACYLGLUCOSAMINE N-ACYLTRANSFERASE 1, MITOCHONDRIAL-RELATED"/>
    <property type="match status" value="1"/>
</dbReference>
<keyword evidence="6 7" id="KW-0012">Acyltransferase</keyword>
<reference evidence="10 11" key="1">
    <citation type="submission" date="2019-02" db="EMBL/GenBank/DDBJ databases">
        <title>Deep-cultivation of Planctomycetes and their phenomic and genomic characterization uncovers novel biology.</title>
        <authorList>
            <person name="Wiegand S."/>
            <person name="Jogler M."/>
            <person name="Boedeker C."/>
            <person name="Pinto D."/>
            <person name="Vollmers J."/>
            <person name="Rivas-Marin E."/>
            <person name="Kohn T."/>
            <person name="Peeters S.H."/>
            <person name="Heuer A."/>
            <person name="Rast P."/>
            <person name="Oberbeckmann S."/>
            <person name="Bunk B."/>
            <person name="Jeske O."/>
            <person name="Meyerdierks A."/>
            <person name="Storesund J.E."/>
            <person name="Kallscheuer N."/>
            <person name="Luecker S."/>
            <person name="Lage O.M."/>
            <person name="Pohl T."/>
            <person name="Merkel B.J."/>
            <person name="Hornburger P."/>
            <person name="Mueller R.-W."/>
            <person name="Bruemmer F."/>
            <person name="Labrenz M."/>
            <person name="Spormann A.M."/>
            <person name="Op den Camp H."/>
            <person name="Overmann J."/>
            <person name="Amann R."/>
            <person name="Jetten M.S.M."/>
            <person name="Mascher T."/>
            <person name="Medema M.H."/>
            <person name="Devos D.P."/>
            <person name="Kaster A.-K."/>
            <person name="Ovreas L."/>
            <person name="Rohde M."/>
            <person name="Galperin M.Y."/>
            <person name="Jogler C."/>
        </authorList>
    </citation>
    <scope>NUCLEOTIDE SEQUENCE [LARGE SCALE GENOMIC DNA]</scope>
    <source>
        <strain evidence="10 11">K23_9</strain>
    </source>
</reference>
<keyword evidence="11" id="KW-1185">Reference proteome</keyword>
<comment type="function">
    <text evidence="7">Catalyzes the N-acylation of UDP-3-O-acylglucosamine using 3-hydroxyacyl-ACP as the acyl donor. Is involved in the biosynthesis of lipid A, a phosphorylated glycolipid that anchors the lipopolysaccharide to the outer membrane of the cell.</text>
</comment>
<keyword evidence="2 7" id="KW-0441">Lipid A biosynthesis</keyword>
<dbReference type="EC" id="2.3.1.191" evidence="7"/>
<comment type="pathway">
    <text evidence="7">Bacterial outer membrane biogenesis; LPS lipid A biosynthesis.</text>
</comment>
<evidence type="ECO:0000313" key="11">
    <source>
        <dbReference type="Proteomes" id="UP000319817"/>
    </source>
</evidence>
<evidence type="ECO:0000256" key="3">
    <source>
        <dbReference type="ARBA" id="ARBA00022679"/>
    </source>
</evidence>
<dbReference type="SUPFAM" id="SSF51161">
    <property type="entry name" value="Trimeric LpxA-like enzymes"/>
    <property type="match status" value="1"/>
</dbReference>
<dbReference type="HAMAP" id="MF_00523">
    <property type="entry name" value="LpxD"/>
    <property type="match status" value="1"/>
</dbReference>
<dbReference type="InterPro" id="IPR020573">
    <property type="entry name" value="UDP_GlcNAc_AcTrfase_non-rep"/>
</dbReference>
<feature type="domain" description="UDP-3-O-[3-hydroxymyristoyl] glucosamine N-acyltransferase non-repeat region" evidence="9">
    <location>
        <begin position="26"/>
        <end position="86"/>
    </location>
</feature>
<evidence type="ECO:0000256" key="8">
    <source>
        <dbReference type="SAM" id="MobiDB-lite"/>
    </source>
</evidence>
<comment type="subunit">
    <text evidence="7">Homotrimer.</text>
</comment>
<dbReference type="PANTHER" id="PTHR43378">
    <property type="entry name" value="UDP-3-O-ACYLGLUCOSAMINE N-ACYLTRANSFERASE"/>
    <property type="match status" value="1"/>
</dbReference>
<keyword evidence="4 7" id="KW-0677">Repeat</keyword>
<keyword evidence="1 7" id="KW-0444">Lipid biosynthesis</keyword>
<dbReference type="Proteomes" id="UP000319817">
    <property type="component" value="Chromosome"/>
</dbReference>
<dbReference type="RefSeq" id="WP_145421401.1">
    <property type="nucleotide sequence ID" value="NZ_CP036526.1"/>
</dbReference>
<proteinExistence type="inferred from homology"/>
<evidence type="ECO:0000256" key="1">
    <source>
        <dbReference type="ARBA" id="ARBA00022516"/>
    </source>
</evidence>
<dbReference type="InterPro" id="IPR007691">
    <property type="entry name" value="LpxD"/>
</dbReference>
<dbReference type="CDD" id="cd03352">
    <property type="entry name" value="LbH_LpxD"/>
    <property type="match status" value="1"/>
</dbReference>
<dbReference type="GO" id="GO:0103118">
    <property type="term" value="F:UDP-3-O-[(3R)-3-hydroxyacyl]-glucosamine N-acyltransferase activity"/>
    <property type="evidence" value="ECO:0007669"/>
    <property type="project" value="UniProtKB-EC"/>
</dbReference>
<organism evidence="10 11">
    <name type="scientific">Stieleria marina</name>
    <dbReference type="NCBI Taxonomy" id="1930275"/>
    <lineage>
        <taxon>Bacteria</taxon>
        <taxon>Pseudomonadati</taxon>
        <taxon>Planctomycetota</taxon>
        <taxon>Planctomycetia</taxon>
        <taxon>Pirellulales</taxon>
        <taxon>Pirellulaceae</taxon>
        <taxon>Stieleria</taxon>
    </lineage>
</organism>
<feature type="region of interest" description="Disordered" evidence="8">
    <location>
        <begin position="324"/>
        <end position="358"/>
    </location>
</feature>
<evidence type="ECO:0000256" key="5">
    <source>
        <dbReference type="ARBA" id="ARBA00023098"/>
    </source>
</evidence>
<evidence type="ECO:0000313" key="10">
    <source>
        <dbReference type="EMBL" id="QDT13655.1"/>
    </source>
</evidence>
<keyword evidence="5 7" id="KW-0443">Lipid metabolism</keyword>
<dbReference type="Pfam" id="PF00132">
    <property type="entry name" value="Hexapep"/>
    <property type="match status" value="2"/>
</dbReference>
<evidence type="ECO:0000256" key="2">
    <source>
        <dbReference type="ARBA" id="ARBA00022556"/>
    </source>
</evidence>
<dbReference type="InterPro" id="IPR018357">
    <property type="entry name" value="Hexapep_transf_CS"/>
</dbReference>
<dbReference type="PROSITE" id="PS00101">
    <property type="entry name" value="HEXAPEP_TRANSFERASES"/>
    <property type="match status" value="1"/>
</dbReference>
<dbReference type="UniPathway" id="UPA00973"/>
<dbReference type="NCBIfam" id="TIGR01853">
    <property type="entry name" value="lipid_A_lpxD"/>
    <property type="match status" value="1"/>
</dbReference>
<dbReference type="GO" id="GO:0009245">
    <property type="term" value="P:lipid A biosynthetic process"/>
    <property type="evidence" value="ECO:0007669"/>
    <property type="project" value="UniProtKB-UniRule"/>
</dbReference>
<dbReference type="Gene3D" id="2.160.10.10">
    <property type="entry name" value="Hexapeptide repeat proteins"/>
    <property type="match status" value="1"/>
</dbReference>
<keyword evidence="3 7" id="KW-0808">Transferase</keyword>
<accession>A0A517P2P8</accession>
<protein>
    <recommendedName>
        <fullName evidence="7">UDP-3-O-acylglucosamine N-acyltransferase</fullName>
        <ecNumber evidence="7">2.3.1.191</ecNumber>
    </recommendedName>
</protein>
<dbReference type="NCBIfam" id="NF002060">
    <property type="entry name" value="PRK00892.1"/>
    <property type="match status" value="1"/>
</dbReference>
<dbReference type="GO" id="GO:0016020">
    <property type="term" value="C:membrane"/>
    <property type="evidence" value="ECO:0007669"/>
    <property type="project" value="GOC"/>
</dbReference>
<dbReference type="GO" id="GO:0016410">
    <property type="term" value="F:N-acyltransferase activity"/>
    <property type="evidence" value="ECO:0007669"/>
    <property type="project" value="InterPro"/>
</dbReference>
<evidence type="ECO:0000259" key="9">
    <source>
        <dbReference type="Pfam" id="PF04613"/>
    </source>
</evidence>
<dbReference type="AlphaFoldDB" id="A0A517P2P8"/>
<gene>
    <name evidence="7 10" type="primary">lpxD</name>
    <name evidence="10" type="ORF">K239x_56750</name>
</gene>
<evidence type="ECO:0000256" key="4">
    <source>
        <dbReference type="ARBA" id="ARBA00022737"/>
    </source>
</evidence>
<dbReference type="InterPro" id="IPR001451">
    <property type="entry name" value="Hexapep"/>
</dbReference>
<dbReference type="Gene3D" id="3.40.1390.10">
    <property type="entry name" value="MurE/MurF, N-terminal domain"/>
    <property type="match status" value="1"/>
</dbReference>
<dbReference type="Pfam" id="PF04613">
    <property type="entry name" value="LpxD"/>
    <property type="match status" value="1"/>
</dbReference>
<evidence type="ECO:0000256" key="6">
    <source>
        <dbReference type="ARBA" id="ARBA00023315"/>
    </source>
</evidence>
<feature type="active site" description="Proton acceptor" evidence="7">
    <location>
        <position position="234"/>
    </location>
</feature>
<comment type="similarity">
    <text evidence="7">Belongs to the transferase hexapeptide repeat family. LpxD subfamily.</text>
</comment>
<evidence type="ECO:0000256" key="7">
    <source>
        <dbReference type="HAMAP-Rule" id="MF_00523"/>
    </source>
</evidence>
<dbReference type="OrthoDB" id="9784739at2"/>